<dbReference type="InterPro" id="IPR013097">
    <property type="entry name" value="Dabb"/>
</dbReference>
<dbReference type="EMBL" id="BSYO01000031">
    <property type="protein sequence ID" value="GMH26596.1"/>
    <property type="molecule type" value="Genomic_DNA"/>
</dbReference>
<comment type="caution">
    <text evidence="3">The sequence shown here is derived from an EMBL/GenBank/DDBJ whole genome shotgun (WGS) entry which is preliminary data.</text>
</comment>
<feature type="domain" description="Stress-response A/B barrel" evidence="2">
    <location>
        <begin position="187"/>
        <end position="281"/>
    </location>
</feature>
<proteinExistence type="predicted"/>
<dbReference type="Proteomes" id="UP001279734">
    <property type="component" value="Unassembled WGS sequence"/>
</dbReference>
<protein>
    <recommendedName>
        <fullName evidence="2">Stress-response A/B barrel domain-containing protein</fullName>
    </recommendedName>
</protein>
<dbReference type="SMART" id="SM00886">
    <property type="entry name" value="Dabb"/>
    <property type="match status" value="2"/>
</dbReference>
<reference evidence="3" key="1">
    <citation type="submission" date="2023-05" db="EMBL/GenBank/DDBJ databases">
        <title>Nepenthes gracilis genome sequencing.</title>
        <authorList>
            <person name="Fukushima K."/>
        </authorList>
    </citation>
    <scope>NUCLEOTIDE SEQUENCE</scope>
    <source>
        <strain evidence="3">SING2019-196</strain>
    </source>
</reference>
<evidence type="ECO:0000313" key="3">
    <source>
        <dbReference type="EMBL" id="GMH26596.1"/>
    </source>
</evidence>
<name>A0AAD3Y4J1_NEPGR</name>
<dbReference type="PANTHER" id="PTHR33178:SF5">
    <property type="entry name" value="EXPRESSED PROTEIN"/>
    <property type="match status" value="1"/>
</dbReference>
<evidence type="ECO:0000313" key="4">
    <source>
        <dbReference type="Proteomes" id="UP001279734"/>
    </source>
</evidence>
<dbReference type="AlphaFoldDB" id="A0AAD3Y4J1"/>
<dbReference type="Pfam" id="PF07876">
    <property type="entry name" value="Dabb"/>
    <property type="match status" value="2"/>
</dbReference>
<dbReference type="PANTHER" id="PTHR33178">
    <property type="match status" value="1"/>
</dbReference>
<dbReference type="SUPFAM" id="SSF54909">
    <property type="entry name" value="Dimeric alpha+beta barrel"/>
    <property type="match status" value="2"/>
</dbReference>
<gene>
    <name evidence="3" type="ORF">Nepgr_028439</name>
</gene>
<evidence type="ECO:0000259" key="2">
    <source>
        <dbReference type="PROSITE" id="PS51502"/>
    </source>
</evidence>
<dbReference type="InterPro" id="IPR011008">
    <property type="entry name" value="Dimeric_a/b-barrel"/>
</dbReference>
<organism evidence="3 4">
    <name type="scientific">Nepenthes gracilis</name>
    <name type="common">Slender pitcher plant</name>
    <dbReference type="NCBI Taxonomy" id="150966"/>
    <lineage>
        <taxon>Eukaryota</taxon>
        <taxon>Viridiplantae</taxon>
        <taxon>Streptophyta</taxon>
        <taxon>Embryophyta</taxon>
        <taxon>Tracheophyta</taxon>
        <taxon>Spermatophyta</taxon>
        <taxon>Magnoliopsida</taxon>
        <taxon>eudicotyledons</taxon>
        <taxon>Gunneridae</taxon>
        <taxon>Pentapetalae</taxon>
        <taxon>Caryophyllales</taxon>
        <taxon>Nepenthaceae</taxon>
        <taxon>Nepenthes</taxon>
    </lineage>
</organism>
<dbReference type="InterPro" id="IPR044662">
    <property type="entry name" value="HS1/DABB1-like"/>
</dbReference>
<sequence length="291" mass="33396">MLVVQTQNLYSFDSSFKQCQLQSPNSSCRNSGRRSFNSIDMCSYGKTCRGGLFVASLGQNASEDMERKRKVVEHICLLKARKDLSDDEEKDMLDYLYTFQYQMGGIIAISLGRTSNQNPENFTHAVYMRFQRKPDLAKLYENPHYLQILKEHVTPHCHELLYVDFESEVEDDILPIFRKGEEFNYGVEFVILISFLESALSGPAEDALASLAKLTTEFPTLIVQSTQGRNFNPSNKEYTHGILVRFCSIEALQMFLGSSEYKDMWKSKFQPVIRRTLSIHFVVDPVGTQLM</sequence>
<keyword evidence="4" id="KW-1185">Reference proteome</keyword>
<dbReference type="Gene3D" id="3.30.70.100">
    <property type="match status" value="2"/>
</dbReference>
<accession>A0AAD3Y4J1</accession>
<comment type="subunit">
    <text evidence="1">Homodimer.</text>
</comment>
<evidence type="ECO:0000256" key="1">
    <source>
        <dbReference type="ARBA" id="ARBA00011738"/>
    </source>
</evidence>
<feature type="domain" description="Stress-response A/B barrel" evidence="2">
    <location>
        <begin position="72"/>
        <end position="165"/>
    </location>
</feature>
<dbReference type="PROSITE" id="PS51502">
    <property type="entry name" value="S_R_A_B_BARREL"/>
    <property type="match status" value="2"/>
</dbReference>